<dbReference type="Proteomes" id="UP000319817">
    <property type="component" value="Chromosome"/>
</dbReference>
<sequence>MGYPSYVVTDSGEATEEHWLTMPAKLKSELLEFMASYDEPSDGELDDVCCWYDASLQRCKHHQHRPNVCRDFEIGSQDCLGWRKVYSS</sequence>
<accession>A0A517P059</accession>
<protein>
    <recommendedName>
        <fullName evidence="3">Flagellin N-methylase</fullName>
    </recommendedName>
</protein>
<gene>
    <name evidence="1" type="ORF">K239x_47670</name>
</gene>
<keyword evidence="2" id="KW-1185">Reference proteome</keyword>
<name>A0A517P059_9BACT</name>
<proteinExistence type="predicted"/>
<dbReference type="InterPro" id="IPR005358">
    <property type="entry name" value="Puta_zinc/iron-chelating_dom"/>
</dbReference>
<dbReference type="Pfam" id="PF03692">
    <property type="entry name" value="CxxCxxCC"/>
    <property type="match status" value="1"/>
</dbReference>
<dbReference type="AlphaFoldDB" id="A0A517P059"/>
<reference evidence="1 2" key="1">
    <citation type="submission" date="2019-02" db="EMBL/GenBank/DDBJ databases">
        <title>Deep-cultivation of Planctomycetes and their phenomic and genomic characterization uncovers novel biology.</title>
        <authorList>
            <person name="Wiegand S."/>
            <person name="Jogler M."/>
            <person name="Boedeker C."/>
            <person name="Pinto D."/>
            <person name="Vollmers J."/>
            <person name="Rivas-Marin E."/>
            <person name="Kohn T."/>
            <person name="Peeters S.H."/>
            <person name="Heuer A."/>
            <person name="Rast P."/>
            <person name="Oberbeckmann S."/>
            <person name="Bunk B."/>
            <person name="Jeske O."/>
            <person name="Meyerdierks A."/>
            <person name="Storesund J.E."/>
            <person name="Kallscheuer N."/>
            <person name="Luecker S."/>
            <person name="Lage O.M."/>
            <person name="Pohl T."/>
            <person name="Merkel B.J."/>
            <person name="Hornburger P."/>
            <person name="Mueller R.-W."/>
            <person name="Bruemmer F."/>
            <person name="Labrenz M."/>
            <person name="Spormann A.M."/>
            <person name="Op den Camp H."/>
            <person name="Overmann J."/>
            <person name="Amann R."/>
            <person name="Jetten M.S.M."/>
            <person name="Mascher T."/>
            <person name="Medema M.H."/>
            <person name="Devos D.P."/>
            <person name="Kaster A.-K."/>
            <person name="Ovreas L."/>
            <person name="Rohde M."/>
            <person name="Galperin M.Y."/>
            <person name="Jogler C."/>
        </authorList>
    </citation>
    <scope>NUCLEOTIDE SEQUENCE [LARGE SCALE GENOMIC DNA]</scope>
    <source>
        <strain evidence="1 2">K23_9</strain>
    </source>
</reference>
<evidence type="ECO:0000313" key="1">
    <source>
        <dbReference type="EMBL" id="QDT12755.1"/>
    </source>
</evidence>
<evidence type="ECO:0000313" key="2">
    <source>
        <dbReference type="Proteomes" id="UP000319817"/>
    </source>
</evidence>
<organism evidence="1 2">
    <name type="scientific">Stieleria marina</name>
    <dbReference type="NCBI Taxonomy" id="1930275"/>
    <lineage>
        <taxon>Bacteria</taxon>
        <taxon>Pseudomonadati</taxon>
        <taxon>Planctomycetota</taxon>
        <taxon>Planctomycetia</taxon>
        <taxon>Pirellulales</taxon>
        <taxon>Pirellulaceae</taxon>
        <taxon>Stieleria</taxon>
    </lineage>
</organism>
<evidence type="ECO:0008006" key="3">
    <source>
        <dbReference type="Google" id="ProtNLM"/>
    </source>
</evidence>
<dbReference type="EMBL" id="CP036526">
    <property type="protein sequence ID" value="QDT12755.1"/>
    <property type="molecule type" value="Genomic_DNA"/>
</dbReference>